<accession>A0ABM8ISX3</accession>
<keyword evidence="2" id="KW-0479">Metal-binding</keyword>
<name>A0ABM8ISX3_9CREN</name>
<dbReference type="PROSITE" id="PS51318">
    <property type="entry name" value="TAT"/>
    <property type="match status" value="1"/>
</dbReference>
<evidence type="ECO:0000256" key="1">
    <source>
        <dbReference type="ARBA" id="ARBA00022485"/>
    </source>
</evidence>
<dbReference type="InterPro" id="IPR006311">
    <property type="entry name" value="TAT_signal"/>
</dbReference>
<evidence type="ECO:0000256" key="2">
    <source>
        <dbReference type="ARBA" id="ARBA00022723"/>
    </source>
</evidence>
<gene>
    <name evidence="6" type="ORF">PABY_02380</name>
</gene>
<evidence type="ECO:0000313" key="7">
    <source>
        <dbReference type="Proteomes" id="UP001341135"/>
    </source>
</evidence>
<dbReference type="PROSITE" id="PS00198">
    <property type="entry name" value="4FE4S_FER_1"/>
    <property type="match status" value="1"/>
</dbReference>
<dbReference type="InterPro" id="IPR019546">
    <property type="entry name" value="TAT_signal_bac_arc"/>
</dbReference>
<keyword evidence="4" id="KW-0411">Iron-sulfur</keyword>
<evidence type="ECO:0000256" key="4">
    <source>
        <dbReference type="ARBA" id="ARBA00023014"/>
    </source>
</evidence>
<dbReference type="Proteomes" id="UP001341135">
    <property type="component" value="Chromosome"/>
</dbReference>
<keyword evidence="1" id="KW-0004">4Fe-4S</keyword>
<proteinExistence type="predicted"/>
<dbReference type="PROSITE" id="PS51379">
    <property type="entry name" value="4FE4S_FER_2"/>
    <property type="match status" value="2"/>
</dbReference>
<organism evidence="6 7">
    <name type="scientific">Pyrodictium abyssi</name>
    <dbReference type="NCBI Taxonomy" id="54256"/>
    <lineage>
        <taxon>Archaea</taxon>
        <taxon>Thermoproteota</taxon>
        <taxon>Thermoprotei</taxon>
        <taxon>Desulfurococcales</taxon>
        <taxon>Pyrodictiaceae</taxon>
        <taxon>Pyrodictium</taxon>
    </lineage>
</organism>
<reference evidence="6 7" key="1">
    <citation type="submission" date="2023-09" db="EMBL/GenBank/DDBJ databases">
        <title>Pyrofollis japonicus gen. nov. sp. nov., a novel member of the family Pyrodictiaceae isolated from the Iheya North hydrothermal field.</title>
        <authorList>
            <person name="Miyazaki U."/>
            <person name="Sanari M."/>
            <person name="Tame A."/>
            <person name="Kitajima M."/>
            <person name="Okamoto A."/>
            <person name="Sawayama S."/>
            <person name="Miyazaki J."/>
            <person name="Takai K."/>
            <person name="Nakagawa S."/>
        </authorList>
    </citation>
    <scope>NUCLEOTIDE SEQUENCE [LARGE SCALE GENOMIC DNA]</scope>
    <source>
        <strain evidence="6 7">AV2</strain>
    </source>
</reference>
<evidence type="ECO:0000313" key="6">
    <source>
        <dbReference type="EMBL" id="BES80671.1"/>
    </source>
</evidence>
<dbReference type="InterPro" id="IPR017896">
    <property type="entry name" value="4Fe4S_Fe-S-bd"/>
</dbReference>
<dbReference type="Gene3D" id="3.30.70.20">
    <property type="match status" value="2"/>
</dbReference>
<keyword evidence="7" id="KW-1185">Reference proteome</keyword>
<feature type="domain" description="4Fe-4S ferredoxin-type" evidence="5">
    <location>
        <begin position="116"/>
        <end position="145"/>
    </location>
</feature>
<dbReference type="CDD" id="cd10551">
    <property type="entry name" value="PsrB"/>
    <property type="match status" value="1"/>
</dbReference>
<feature type="domain" description="4Fe-4S ferredoxin-type" evidence="5">
    <location>
        <begin position="207"/>
        <end position="236"/>
    </location>
</feature>
<dbReference type="EMBL" id="AP028907">
    <property type="protein sequence ID" value="BES80671.1"/>
    <property type="molecule type" value="Genomic_DNA"/>
</dbReference>
<evidence type="ECO:0000256" key="3">
    <source>
        <dbReference type="ARBA" id="ARBA00023004"/>
    </source>
</evidence>
<evidence type="ECO:0000259" key="5">
    <source>
        <dbReference type="PROSITE" id="PS51379"/>
    </source>
</evidence>
<protein>
    <recommendedName>
        <fullName evidence="5">4Fe-4S ferredoxin-type domain-containing protein</fullName>
    </recommendedName>
</protein>
<sequence length="343" mass="38509">MKMTGQVDKSRRDFLKAAAVAASTSAVSFVAVSRDELKKMLVPVNLSDFIAEAAEAGSPLERRAREREARLKEWCRAEADKICSSMGEDSDACREARKRCAMIKVKGTGPREGVRFAMALDVNKCIGCRRCAYACVMENNQGRNLGIEWIKVLEMPREEMEVIYANMDYTEAPKPNMVYVPVACMHCEDPPCTMVCPVRATWKEPDGIVVVDYDRCIGCRYCMTACPYGARRFNWAKPYVPVTELNPNMHILGNVPRQVHVVEKCTWCIQRTRDGGVPACVEVCPVGARVFGDLNDPDSPIRRVIEEYGAFVLKPEAGTRPRFFYFFGPKRTPPREPGAEAKE</sequence>
<dbReference type="NCBIfam" id="TIGR01409">
    <property type="entry name" value="TAT_signal_seq"/>
    <property type="match status" value="1"/>
</dbReference>
<dbReference type="Pfam" id="PF13247">
    <property type="entry name" value="Fer4_11"/>
    <property type="match status" value="2"/>
</dbReference>
<dbReference type="InterPro" id="IPR050954">
    <property type="entry name" value="ET_IronSulfur_Cluster-Binding"/>
</dbReference>
<dbReference type="PANTHER" id="PTHR43177">
    <property type="entry name" value="PROTEIN NRFC"/>
    <property type="match status" value="1"/>
</dbReference>
<dbReference type="PANTHER" id="PTHR43177:SF3">
    <property type="entry name" value="PROTEIN NRFC HOMOLOG"/>
    <property type="match status" value="1"/>
</dbReference>
<dbReference type="InterPro" id="IPR017900">
    <property type="entry name" value="4Fe4S_Fe_S_CS"/>
</dbReference>
<keyword evidence="3" id="KW-0408">Iron</keyword>
<dbReference type="SUPFAM" id="SSF54862">
    <property type="entry name" value="4Fe-4S ferredoxins"/>
    <property type="match status" value="1"/>
</dbReference>